<evidence type="ECO:0000313" key="8">
    <source>
        <dbReference type="Proteomes" id="UP000681967"/>
    </source>
</evidence>
<dbReference type="InterPro" id="IPR015955">
    <property type="entry name" value="Lactate_DH/Glyco_Ohase_4_C"/>
</dbReference>
<evidence type="ECO:0000313" key="6">
    <source>
        <dbReference type="EMBL" id="CAF4776492.1"/>
    </source>
</evidence>
<evidence type="ECO:0000313" key="7">
    <source>
        <dbReference type="EMBL" id="CAF4787914.1"/>
    </source>
</evidence>
<dbReference type="Pfam" id="PF02866">
    <property type="entry name" value="Ldh_1_C"/>
    <property type="match status" value="1"/>
</dbReference>
<evidence type="ECO:0000313" key="3">
    <source>
        <dbReference type="EMBL" id="CAF4590876.1"/>
    </source>
</evidence>
<feature type="non-terminal residue" evidence="4">
    <location>
        <position position="1"/>
    </location>
</feature>
<dbReference type="EMBL" id="CAJOBH010111345">
    <property type="protein sequence ID" value="CAF4662829.1"/>
    <property type="molecule type" value="Genomic_DNA"/>
</dbReference>
<dbReference type="Proteomes" id="UP000681967">
    <property type="component" value="Unassembled WGS sequence"/>
</dbReference>
<gene>
    <name evidence="4" type="ORF">BYL167_LOCUS42660</name>
    <name evidence="7" type="ORF">BYL167_LOCUS47597</name>
    <name evidence="3" type="ORF">GIL414_LOCUS38489</name>
    <name evidence="6" type="ORF">GIL414_LOCUS46157</name>
    <name evidence="5" type="ORF">SMN809_LOCUS43513</name>
</gene>
<evidence type="ECO:0000259" key="2">
    <source>
        <dbReference type="Pfam" id="PF02866"/>
    </source>
</evidence>
<organism evidence="4 8">
    <name type="scientific">Rotaria magnacalcarata</name>
    <dbReference type="NCBI Taxonomy" id="392030"/>
    <lineage>
        <taxon>Eukaryota</taxon>
        <taxon>Metazoa</taxon>
        <taxon>Spiralia</taxon>
        <taxon>Gnathifera</taxon>
        <taxon>Rotifera</taxon>
        <taxon>Eurotatoria</taxon>
        <taxon>Bdelloidea</taxon>
        <taxon>Philodinida</taxon>
        <taxon>Philodinidae</taxon>
        <taxon>Rotaria</taxon>
    </lineage>
</organism>
<dbReference type="GO" id="GO:0016616">
    <property type="term" value="F:oxidoreductase activity, acting on the CH-OH group of donors, NAD or NADP as acceptor"/>
    <property type="evidence" value="ECO:0007669"/>
    <property type="project" value="InterPro"/>
</dbReference>
<dbReference type="EMBL" id="CAJOBJ010101710">
    <property type="protein sequence ID" value="CAF4590876.1"/>
    <property type="molecule type" value="Genomic_DNA"/>
</dbReference>
<dbReference type="Gene3D" id="3.90.110.10">
    <property type="entry name" value="Lactate dehydrogenase/glycoside hydrolase, family 4, C-terminal"/>
    <property type="match status" value="1"/>
</dbReference>
<dbReference type="InterPro" id="IPR022383">
    <property type="entry name" value="Lactate/malate_DH_C"/>
</dbReference>
<reference evidence="4" key="1">
    <citation type="submission" date="2021-02" db="EMBL/GenBank/DDBJ databases">
        <authorList>
            <person name="Nowell W R."/>
        </authorList>
    </citation>
    <scope>NUCLEOTIDE SEQUENCE</scope>
</reference>
<dbReference type="EMBL" id="CAJOBI010128450">
    <property type="protein sequence ID" value="CAF4712781.1"/>
    <property type="molecule type" value="Genomic_DNA"/>
</dbReference>
<evidence type="ECO:0000313" key="4">
    <source>
        <dbReference type="EMBL" id="CAF4662829.1"/>
    </source>
</evidence>
<dbReference type="InterPro" id="IPR010945">
    <property type="entry name" value="Malate_DH_type2"/>
</dbReference>
<dbReference type="GO" id="GO:0016615">
    <property type="term" value="F:malate dehydrogenase activity"/>
    <property type="evidence" value="ECO:0007669"/>
    <property type="project" value="InterPro"/>
</dbReference>
<dbReference type="SUPFAM" id="SSF56327">
    <property type="entry name" value="LDH C-terminal domain-like"/>
    <property type="match status" value="1"/>
</dbReference>
<name>A0A8S2ZV04_9BILA</name>
<evidence type="ECO:0000256" key="1">
    <source>
        <dbReference type="ARBA" id="ARBA00023002"/>
    </source>
</evidence>
<dbReference type="Proteomes" id="UP000676336">
    <property type="component" value="Unassembled WGS sequence"/>
</dbReference>
<proteinExistence type="predicted"/>
<keyword evidence="1" id="KW-0560">Oxidoreductase</keyword>
<accession>A0A8S2ZV04</accession>
<evidence type="ECO:0000313" key="5">
    <source>
        <dbReference type="EMBL" id="CAF4712781.1"/>
    </source>
</evidence>
<dbReference type="EMBL" id="CAJOBH010137246">
    <property type="protein sequence ID" value="CAF4787914.1"/>
    <property type="molecule type" value="Genomic_DNA"/>
</dbReference>
<protein>
    <recommendedName>
        <fullName evidence="2">Lactate/malate dehydrogenase C-terminal domain-containing protein</fullName>
    </recommendedName>
</protein>
<dbReference type="PANTHER" id="PTHR23382">
    <property type="entry name" value="MALATE DEHYDROGENASE"/>
    <property type="match status" value="1"/>
</dbReference>
<dbReference type="Proteomes" id="UP000681720">
    <property type="component" value="Unassembled WGS sequence"/>
</dbReference>
<comment type="caution">
    <text evidence="4">The sequence shown here is derived from an EMBL/GenBank/DDBJ whole genome shotgun (WGS) entry which is preliminary data.</text>
</comment>
<feature type="domain" description="Lactate/malate dehydrogenase C-terminal" evidence="2">
    <location>
        <begin position="2"/>
        <end position="59"/>
    </location>
</feature>
<sequence length="61" mass="6616">QIASRLKVSPDAVKNVTIWGNHSSTQFPDVRSAKVTVNGVETAVFEAVKDDAWLKGDFVSV</sequence>
<dbReference type="GO" id="GO:0006108">
    <property type="term" value="P:malate metabolic process"/>
    <property type="evidence" value="ECO:0007669"/>
    <property type="project" value="InterPro"/>
</dbReference>
<dbReference type="EMBL" id="CAJOBJ010144152">
    <property type="protein sequence ID" value="CAF4776492.1"/>
    <property type="molecule type" value="Genomic_DNA"/>
</dbReference>
<dbReference type="AlphaFoldDB" id="A0A8S2ZV04"/>